<dbReference type="Pfam" id="PF08590">
    <property type="entry name" value="DUF1771"/>
    <property type="match status" value="1"/>
</dbReference>
<dbReference type="InterPro" id="IPR013899">
    <property type="entry name" value="DUF1771"/>
</dbReference>
<feature type="compositionally biased region" description="Basic and acidic residues" evidence="1">
    <location>
        <begin position="197"/>
        <end position="210"/>
    </location>
</feature>
<dbReference type="InterPro" id="IPR052055">
    <property type="entry name" value="Hepadnavirus_pol/RT"/>
</dbReference>
<feature type="region of interest" description="Disordered" evidence="1">
    <location>
        <begin position="240"/>
        <end position="264"/>
    </location>
</feature>
<feature type="compositionally biased region" description="Pro residues" evidence="1">
    <location>
        <begin position="139"/>
        <end position="148"/>
    </location>
</feature>
<evidence type="ECO:0000256" key="2">
    <source>
        <dbReference type="SAM" id="Phobius"/>
    </source>
</evidence>
<feature type="compositionally biased region" description="Basic residues" evidence="1">
    <location>
        <begin position="306"/>
        <end position="317"/>
    </location>
</feature>
<feature type="compositionally biased region" description="Low complexity" evidence="1">
    <location>
        <begin position="67"/>
        <end position="77"/>
    </location>
</feature>
<feature type="region of interest" description="Disordered" evidence="1">
    <location>
        <begin position="304"/>
        <end position="326"/>
    </location>
</feature>
<feature type="compositionally biased region" description="Pro residues" evidence="1">
    <location>
        <begin position="78"/>
        <end position="87"/>
    </location>
</feature>
<sequence length="986" mass="111899">MSIRALFILMGVLGAAVLLTIAYKVFWAESSRSRQYTLPVRRPQQHRPVYQPPLRPPSPSYRPTPYTPLLHQQHQPVYQPPPRPPPSSQSRSSPHTPPVHQPEQHQPVFQPPPHRPPPSPSYQPEPCTPLLHQQHRPVYQPPPRPPPSSQSQSSPHTPPVHQPEQHQPVFQPPPHRPPPSQSYQSSPHRPPTPHGPPKHEDDNQQDHPNEYYDGLRVRANKEGDEMARCFDKRHKANIRGDRAAAKDLSKQGKSGSFHRSHTLPRQSGSFQELFRVHPRVATLRDNSHRHPVSTMARMNLSLPTPRLRHSQPRPGKSKRIESSLRTHNVPITKSPQSLEAPHMSPTWDTDNHATTDSSQLLIGGQHDALIPGDCTMDYGLRPRYARGYLWQDPESFSRHTPVTTATWTETLPPMPGPPANELNNRLALGTIKSHPALFDIVTPINITRFRKLLVSHPNHELVSSVCRGLETGFWPWADTSNPEYPTSNDNSFRPLRNQAHADFVRSQRDKEIDLRRFSQSFGPDLLPGMHSVPVGVVSKPHSAKLRLIVDHSAGDFSPNSMIPKHESHVHLDTLRDLGRALIRARRIYGRDVKLVLFKSDVSQAYRQLPMHVLWQIRQTVAIDGQRYVDRCNNIGNRGAGRIWSTFFGLVLWIAIFIKMLTDIFVYVDDSFSWEFADKKTWYSPYHKHLPTKQASLLKLFDKLGVPHEEEKQLYGDILTIIGFNVDPNAMTITMPISSRQDLIAAIRNFAIVGSRRTLHEFDSLAGWCNWSFNAYPLLRPGLSILYAKRHGKSHSFQPIWINKALCRELIWIAEHLEHMPGILFLDSLEWGIDLADIKVQTDASSKGLGIWLPDRMTGFYSEVPNNADDGIFFNEALAVVSALLIMLRQLSPKPRRILIYTDNTNTVDIFNSLHATPFYNPLLITAVDALIEHNAQLRVVHIPGSRNTIADALSRGNNALVFQHYPKAHLSEFYPPELKSGSDAVK</sequence>
<keyword evidence="2" id="KW-0812">Transmembrane</keyword>
<keyword evidence="2" id="KW-0472">Membrane</keyword>
<feature type="compositionally biased region" description="Pro residues" evidence="1">
    <location>
        <begin position="109"/>
        <end position="127"/>
    </location>
</feature>
<feature type="compositionally biased region" description="Basic and acidic residues" evidence="1">
    <location>
        <begin position="240"/>
        <end position="250"/>
    </location>
</feature>
<gene>
    <name evidence="4" type="ORF">EV421DRAFT_1908250</name>
</gene>
<dbReference type="PANTHER" id="PTHR33050">
    <property type="entry name" value="REVERSE TRANSCRIPTASE DOMAIN-CONTAINING PROTEIN"/>
    <property type="match status" value="1"/>
</dbReference>
<dbReference type="EMBL" id="JAUEPT010000058">
    <property type="protein sequence ID" value="KAK0435966.1"/>
    <property type="molecule type" value="Genomic_DNA"/>
</dbReference>
<feature type="region of interest" description="Disordered" evidence="1">
    <location>
        <begin position="38"/>
        <end position="210"/>
    </location>
</feature>
<evidence type="ECO:0000256" key="1">
    <source>
        <dbReference type="SAM" id="MobiDB-lite"/>
    </source>
</evidence>
<dbReference type="InterPro" id="IPR043502">
    <property type="entry name" value="DNA/RNA_pol_sf"/>
</dbReference>
<reference evidence="4" key="1">
    <citation type="submission" date="2023-06" db="EMBL/GenBank/DDBJ databases">
        <authorList>
            <consortium name="Lawrence Berkeley National Laboratory"/>
            <person name="Ahrendt S."/>
            <person name="Sahu N."/>
            <person name="Indic B."/>
            <person name="Wong-Bajracharya J."/>
            <person name="Merenyi Z."/>
            <person name="Ke H.-M."/>
            <person name="Monk M."/>
            <person name="Kocsube S."/>
            <person name="Drula E."/>
            <person name="Lipzen A."/>
            <person name="Balint B."/>
            <person name="Henrissat B."/>
            <person name="Andreopoulos B."/>
            <person name="Martin F.M."/>
            <person name="Harder C.B."/>
            <person name="Rigling D."/>
            <person name="Ford K.L."/>
            <person name="Foster G.D."/>
            <person name="Pangilinan J."/>
            <person name="Papanicolaou A."/>
            <person name="Barry K."/>
            <person name="LaButti K."/>
            <person name="Viragh M."/>
            <person name="Koriabine M."/>
            <person name="Yan M."/>
            <person name="Riley R."/>
            <person name="Champramary S."/>
            <person name="Plett K.L."/>
            <person name="Tsai I.J."/>
            <person name="Slot J."/>
            <person name="Sipos G."/>
            <person name="Plett J."/>
            <person name="Nagy L.G."/>
            <person name="Grigoriev I.V."/>
        </authorList>
    </citation>
    <scope>NUCLEOTIDE SEQUENCE</scope>
    <source>
        <strain evidence="4">FPL87.14</strain>
    </source>
</reference>
<keyword evidence="5" id="KW-1185">Reference proteome</keyword>
<feature type="compositionally biased region" description="Pro residues" evidence="1">
    <location>
        <begin position="170"/>
        <end position="180"/>
    </location>
</feature>
<name>A0AA39J4G0_9AGAR</name>
<evidence type="ECO:0000313" key="5">
    <source>
        <dbReference type="Proteomes" id="UP001175226"/>
    </source>
</evidence>
<dbReference type="Proteomes" id="UP001175226">
    <property type="component" value="Unassembled WGS sequence"/>
</dbReference>
<proteinExistence type="predicted"/>
<dbReference type="CDD" id="cd09275">
    <property type="entry name" value="RNase_HI_RT_DIRS1"/>
    <property type="match status" value="1"/>
</dbReference>
<protein>
    <recommendedName>
        <fullName evidence="3">DUF1771 domain-containing protein</fullName>
    </recommendedName>
</protein>
<feature type="domain" description="DUF1771" evidence="3">
    <location>
        <begin position="212"/>
        <end position="253"/>
    </location>
</feature>
<feature type="compositionally biased region" description="Pro residues" evidence="1">
    <location>
        <begin position="50"/>
        <end position="66"/>
    </location>
</feature>
<dbReference type="SUPFAM" id="SSF56672">
    <property type="entry name" value="DNA/RNA polymerases"/>
    <property type="match status" value="1"/>
</dbReference>
<dbReference type="AlphaFoldDB" id="A0AA39J4G0"/>
<accession>A0AA39J4G0</accession>
<comment type="caution">
    <text evidence="4">The sequence shown here is derived from an EMBL/GenBank/DDBJ whole genome shotgun (WGS) entry which is preliminary data.</text>
</comment>
<keyword evidence="2" id="KW-1133">Transmembrane helix</keyword>
<organism evidence="4 5">
    <name type="scientific">Armillaria borealis</name>
    <dbReference type="NCBI Taxonomy" id="47425"/>
    <lineage>
        <taxon>Eukaryota</taxon>
        <taxon>Fungi</taxon>
        <taxon>Dikarya</taxon>
        <taxon>Basidiomycota</taxon>
        <taxon>Agaricomycotina</taxon>
        <taxon>Agaricomycetes</taxon>
        <taxon>Agaricomycetidae</taxon>
        <taxon>Agaricales</taxon>
        <taxon>Marasmiineae</taxon>
        <taxon>Physalacriaceae</taxon>
        <taxon>Armillaria</taxon>
    </lineage>
</organism>
<dbReference type="PRINTS" id="PR01217">
    <property type="entry name" value="PRICHEXTENSN"/>
</dbReference>
<dbReference type="PANTHER" id="PTHR33050:SF7">
    <property type="entry name" value="RIBONUCLEASE H"/>
    <property type="match status" value="1"/>
</dbReference>
<evidence type="ECO:0000313" key="4">
    <source>
        <dbReference type="EMBL" id="KAK0435966.1"/>
    </source>
</evidence>
<feature type="transmembrane region" description="Helical" evidence="2">
    <location>
        <begin position="6"/>
        <end position="26"/>
    </location>
</feature>
<evidence type="ECO:0000259" key="3">
    <source>
        <dbReference type="Pfam" id="PF08590"/>
    </source>
</evidence>